<sequence>MTSHVSHMEEFDVSNPAGWEEYAERLEFYFAANSIRDAQKKLAVLCSVCGPKTYSVIRSLTSPQSPASMSFTEVMKLQEHFVISVRCLLYDRTCTYCYRRDKVGTFE</sequence>
<name>A0A085N9G2_9BILA</name>
<reference evidence="1" key="1">
    <citation type="journal article" date="2014" name="Nat. Genet.">
        <title>Genome and transcriptome of the porcine whipworm Trichuris suis.</title>
        <authorList>
            <person name="Jex A.R."/>
            <person name="Nejsum P."/>
            <person name="Schwarz E.M."/>
            <person name="Hu L."/>
            <person name="Young N.D."/>
            <person name="Hall R.S."/>
            <person name="Korhonen P.K."/>
            <person name="Liao S."/>
            <person name="Thamsborg S."/>
            <person name="Xia J."/>
            <person name="Xu P."/>
            <person name="Wang S."/>
            <person name="Scheerlinck J.P."/>
            <person name="Hofmann A."/>
            <person name="Sternberg P.W."/>
            <person name="Wang J."/>
            <person name="Gasser R.B."/>
        </authorList>
    </citation>
    <scope>NUCLEOTIDE SEQUENCE [LARGE SCALE GENOMIC DNA]</scope>
    <source>
        <strain evidence="1">DCEP-RM93F</strain>
    </source>
</reference>
<proteinExistence type="predicted"/>
<accession>A0A085N9G2</accession>
<gene>
    <name evidence="1" type="ORF">M514_21784</name>
</gene>
<dbReference type="EMBL" id="KL367528">
    <property type="protein sequence ID" value="KFD66108.1"/>
    <property type="molecule type" value="Genomic_DNA"/>
</dbReference>
<feature type="non-terminal residue" evidence="1">
    <location>
        <position position="107"/>
    </location>
</feature>
<organism evidence="1">
    <name type="scientific">Trichuris suis</name>
    <name type="common">pig whipworm</name>
    <dbReference type="NCBI Taxonomy" id="68888"/>
    <lineage>
        <taxon>Eukaryota</taxon>
        <taxon>Metazoa</taxon>
        <taxon>Ecdysozoa</taxon>
        <taxon>Nematoda</taxon>
        <taxon>Enoplea</taxon>
        <taxon>Dorylaimia</taxon>
        <taxon>Trichinellida</taxon>
        <taxon>Trichuridae</taxon>
        <taxon>Trichuris</taxon>
    </lineage>
</organism>
<dbReference type="Proteomes" id="UP000030758">
    <property type="component" value="Unassembled WGS sequence"/>
</dbReference>
<protein>
    <submittedName>
        <fullName evidence="1">Uncharacterized protein</fullName>
    </submittedName>
</protein>
<dbReference type="AlphaFoldDB" id="A0A085N9G2"/>
<dbReference type="OrthoDB" id="6496131at2759"/>
<evidence type="ECO:0000313" key="1">
    <source>
        <dbReference type="EMBL" id="KFD66108.1"/>
    </source>
</evidence>